<protein>
    <submittedName>
        <fullName evidence="2">Uncharacterized protein</fullName>
    </submittedName>
</protein>
<sequence length="108" mass="12189">MSSATRSTNCTHQAPHRLPRAPLRGRRRQCRRCPVLHLRPGQGLGPVALTRDGSYLAAMNLFDIPVERNELCKLAILVERNELPVKHLSPAIKHVIKQAGRILKRDMN</sequence>
<dbReference type="Proteomes" id="UP000823388">
    <property type="component" value="Chromosome 9N"/>
</dbReference>
<accession>A0A8T0MW19</accession>
<organism evidence="2 3">
    <name type="scientific">Panicum virgatum</name>
    <name type="common">Blackwell switchgrass</name>
    <dbReference type="NCBI Taxonomy" id="38727"/>
    <lineage>
        <taxon>Eukaryota</taxon>
        <taxon>Viridiplantae</taxon>
        <taxon>Streptophyta</taxon>
        <taxon>Embryophyta</taxon>
        <taxon>Tracheophyta</taxon>
        <taxon>Spermatophyta</taxon>
        <taxon>Magnoliopsida</taxon>
        <taxon>Liliopsida</taxon>
        <taxon>Poales</taxon>
        <taxon>Poaceae</taxon>
        <taxon>PACMAD clade</taxon>
        <taxon>Panicoideae</taxon>
        <taxon>Panicodae</taxon>
        <taxon>Paniceae</taxon>
        <taxon>Panicinae</taxon>
        <taxon>Panicum</taxon>
        <taxon>Panicum sect. Hiantes</taxon>
    </lineage>
</organism>
<evidence type="ECO:0000256" key="1">
    <source>
        <dbReference type="SAM" id="MobiDB-lite"/>
    </source>
</evidence>
<feature type="compositionally biased region" description="Polar residues" evidence="1">
    <location>
        <begin position="1"/>
        <end position="12"/>
    </location>
</feature>
<comment type="caution">
    <text evidence="2">The sequence shown here is derived from an EMBL/GenBank/DDBJ whole genome shotgun (WGS) entry which is preliminary data.</text>
</comment>
<dbReference type="AlphaFoldDB" id="A0A8T0MW19"/>
<gene>
    <name evidence="2" type="ORF">PVAP13_9NG489614</name>
</gene>
<dbReference type="EMBL" id="CM029054">
    <property type="protein sequence ID" value="KAG2539739.1"/>
    <property type="molecule type" value="Genomic_DNA"/>
</dbReference>
<evidence type="ECO:0000313" key="3">
    <source>
        <dbReference type="Proteomes" id="UP000823388"/>
    </source>
</evidence>
<name>A0A8T0MW19_PANVG</name>
<keyword evidence="3" id="KW-1185">Reference proteome</keyword>
<proteinExistence type="predicted"/>
<reference evidence="2" key="1">
    <citation type="submission" date="2020-05" db="EMBL/GenBank/DDBJ databases">
        <title>WGS assembly of Panicum virgatum.</title>
        <authorList>
            <person name="Lovell J.T."/>
            <person name="Jenkins J."/>
            <person name="Shu S."/>
            <person name="Juenger T.E."/>
            <person name="Schmutz J."/>
        </authorList>
    </citation>
    <scope>NUCLEOTIDE SEQUENCE</scope>
    <source>
        <strain evidence="2">AP13</strain>
    </source>
</reference>
<feature type="compositionally biased region" description="Basic residues" evidence="1">
    <location>
        <begin position="14"/>
        <end position="25"/>
    </location>
</feature>
<evidence type="ECO:0000313" key="2">
    <source>
        <dbReference type="EMBL" id="KAG2539739.1"/>
    </source>
</evidence>
<feature type="region of interest" description="Disordered" evidence="1">
    <location>
        <begin position="1"/>
        <end position="25"/>
    </location>
</feature>